<dbReference type="GO" id="GO:0003677">
    <property type="term" value="F:DNA binding"/>
    <property type="evidence" value="ECO:0007669"/>
    <property type="project" value="InterPro"/>
</dbReference>
<evidence type="ECO:0000259" key="1">
    <source>
        <dbReference type="SMART" id="SM01321"/>
    </source>
</evidence>
<dbReference type="eggNOG" id="COG1943">
    <property type="taxonomic scope" value="Bacteria"/>
</dbReference>
<dbReference type="KEGG" id="hmr:Hipma_0671"/>
<dbReference type="InterPro" id="IPR002686">
    <property type="entry name" value="Transposase_17"/>
</dbReference>
<dbReference type="InParanoid" id="F2LV57"/>
<dbReference type="GO" id="GO:0004803">
    <property type="term" value="F:transposase activity"/>
    <property type="evidence" value="ECO:0007669"/>
    <property type="project" value="InterPro"/>
</dbReference>
<dbReference type="InterPro" id="IPR036515">
    <property type="entry name" value="Transposase_17_sf"/>
</dbReference>
<reference evidence="2 3" key="1">
    <citation type="journal article" date="2011" name="Stand. Genomic Sci.">
        <title>Complete genome sequence of the thermophilic sulfur-reducer Hippea maritima type strain (MH(2)).</title>
        <authorList>
            <person name="Huntemann M."/>
            <person name="Lu M."/>
            <person name="Nolan M."/>
            <person name="Lapidus A."/>
            <person name="Lucas S."/>
            <person name="Hammon N."/>
            <person name="Deshpande S."/>
            <person name="Cheng J.F."/>
            <person name="Tapia R."/>
            <person name="Han C."/>
            <person name="Goodwin L."/>
            <person name="Pitluck S."/>
            <person name="Liolios K."/>
            <person name="Pagani I."/>
            <person name="Ivanova N."/>
            <person name="Ovchinikova G."/>
            <person name="Pati A."/>
            <person name="Chen A."/>
            <person name="Palaniappan K."/>
            <person name="Land M."/>
            <person name="Hauser L."/>
            <person name="Jeffries C.D."/>
            <person name="Detter J.C."/>
            <person name="Brambilla E.M."/>
            <person name="Rohde M."/>
            <person name="Spring S."/>
            <person name="Goker M."/>
            <person name="Woyke T."/>
            <person name="Bristow J."/>
            <person name="Eisen J.A."/>
            <person name="Markowitz V."/>
            <person name="Hugenholtz P."/>
            <person name="Kyrpides N.C."/>
            <person name="Klenk H.P."/>
            <person name="Mavromatis K."/>
        </authorList>
    </citation>
    <scope>NUCLEOTIDE SEQUENCE [LARGE SCALE GENOMIC DNA]</scope>
    <source>
        <strain evidence="3">ATCC 700847 / DSM 10411 / MH2</strain>
    </source>
</reference>
<dbReference type="EMBL" id="CP002606">
    <property type="protein sequence ID" value="AEA33641.1"/>
    <property type="molecule type" value="Genomic_DNA"/>
</dbReference>
<proteinExistence type="predicted"/>
<name>F2LV57_HIPMA</name>
<dbReference type="Pfam" id="PF01797">
    <property type="entry name" value="Y1_Tnp"/>
    <property type="match status" value="1"/>
</dbReference>
<dbReference type="OrthoDB" id="9798161at2"/>
<dbReference type="GO" id="GO:0006313">
    <property type="term" value="P:DNA transposition"/>
    <property type="evidence" value="ECO:0007669"/>
    <property type="project" value="InterPro"/>
</dbReference>
<keyword evidence="3" id="KW-1185">Reference proteome</keyword>
<dbReference type="Gene3D" id="3.30.70.1290">
    <property type="entry name" value="Transposase IS200-like"/>
    <property type="match status" value="1"/>
</dbReference>
<dbReference type="Proteomes" id="UP000008139">
    <property type="component" value="Chromosome"/>
</dbReference>
<evidence type="ECO:0000313" key="3">
    <source>
        <dbReference type="Proteomes" id="UP000008139"/>
    </source>
</evidence>
<organism evidence="2 3">
    <name type="scientific">Hippea maritima (strain ATCC 700847 / DSM 10411 / MH2)</name>
    <dbReference type="NCBI Taxonomy" id="760142"/>
    <lineage>
        <taxon>Bacteria</taxon>
        <taxon>Pseudomonadati</taxon>
        <taxon>Campylobacterota</taxon>
        <taxon>Desulfurellia</taxon>
        <taxon>Desulfurellales</taxon>
        <taxon>Hippeaceae</taxon>
        <taxon>Hippea</taxon>
    </lineage>
</organism>
<dbReference type="PANTHER" id="PTHR33360">
    <property type="entry name" value="TRANSPOSASE FOR INSERTION SEQUENCE ELEMENT IS200"/>
    <property type="match status" value="1"/>
</dbReference>
<feature type="domain" description="Transposase IS200-like" evidence="1">
    <location>
        <begin position="9"/>
        <end position="129"/>
    </location>
</feature>
<dbReference type="SMART" id="SM01321">
    <property type="entry name" value="Y1_Tnp"/>
    <property type="match status" value="1"/>
</dbReference>
<dbReference type="STRING" id="760142.Hipma_0671"/>
<dbReference type="SUPFAM" id="SSF143422">
    <property type="entry name" value="Transposase IS200-like"/>
    <property type="match status" value="1"/>
</dbReference>
<dbReference type="AlphaFoldDB" id="F2LV57"/>
<evidence type="ECO:0000313" key="2">
    <source>
        <dbReference type="EMBL" id="AEA33641.1"/>
    </source>
</evidence>
<dbReference type="RefSeq" id="WP_013681682.1">
    <property type="nucleotide sequence ID" value="NC_015318.1"/>
</dbReference>
<dbReference type="HOGENOM" id="CLU_101320_2_2_7"/>
<accession>F2LV57</accession>
<sequence>MKRAHHHAKYDLKYHLVLVTKYRKKCITKDMLNRLEKIIRDICNRWDVELLEFSGEEDHIHLLISAHPSMELSKFTNNLKTVSSRLIRKEFKEHLSKFYWKPYFWTRAYFIATTGGAPLEVIKQYIKSQEKPEK</sequence>
<protein>
    <submittedName>
        <fullName evidence="2">Transposase IS200-family protein</fullName>
    </submittedName>
</protein>
<dbReference type="NCBIfam" id="NF033573">
    <property type="entry name" value="transpos_IS200"/>
    <property type="match status" value="1"/>
</dbReference>
<dbReference type="PANTHER" id="PTHR33360:SF2">
    <property type="entry name" value="TRANSPOSASE FOR INSERTION SEQUENCE ELEMENT IS200"/>
    <property type="match status" value="1"/>
</dbReference>
<reference evidence="3" key="2">
    <citation type="submission" date="2011-03" db="EMBL/GenBank/DDBJ databases">
        <title>The complete genome of Hippea maritima DSM 10411.</title>
        <authorList>
            <consortium name="US DOE Joint Genome Institute (JGI-PGF)"/>
            <person name="Lucas S."/>
            <person name="Copeland A."/>
            <person name="Lapidus A."/>
            <person name="Bruce D."/>
            <person name="Goodwin L."/>
            <person name="Pitluck S."/>
            <person name="Peters L."/>
            <person name="Kyrpides N."/>
            <person name="Mavromatis K."/>
            <person name="Pagani I."/>
            <person name="Ivanova N."/>
            <person name="Mikhailova N."/>
            <person name="Lu M."/>
            <person name="Detter J.C."/>
            <person name="Tapia R."/>
            <person name="Han C."/>
            <person name="Land M."/>
            <person name="Hauser L."/>
            <person name="Markowitz V."/>
            <person name="Cheng J.-F."/>
            <person name="Hugenholtz P."/>
            <person name="Woyke T."/>
            <person name="Wu D."/>
            <person name="Spring S."/>
            <person name="Schroeder M."/>
            <person name="Brambilla E."/>
            <person name="Klenk H.-P."/>
            <person name="Eisen J.A."/>
        </authorList>
    </citation>
    <scope>NUCLEOTIDE SEQUENCE [LARGE SCALE GENOMIC DNA]</scope>
    <source>
        <strain evidence="3">ATCC 700847 / DSM 10411 / MH2</strain>
    </source>
</reference>
<gene>
    <name evidence="2" type="ordered locus">Hipma_0671</name>
</gene>